<sequence>MDAPKQFPAVELRIEIRDTEPLIWRRVVLPESATVAVLHGSIQTAFGWKDCHLYGVSGVDRKGVRRIIIGTDDDGGQPGAELAADVGLLELIDPARPGKAPLEYEYDFGDSWIHEIEVVGPATLPENTVACLDGAMRGPLEDSGGAAGYANVVAVLGNPGHSEHGQCAKWLELVTHQPAADFDPTDFDLVAVNGQLRQLARRIWPGDTTPEDRETVLGPVSWFLNAAHPDGLELTSAGYLKPAIVKRAMTQLGWDDEWPMPGRNENNVVPILDLREQLQDWKLLRKFKGRLVLTPAGRHAVQDPAALWDYLAERFAFPQHGVDKEVMRLLVHWAVSGEAPPYNVRREVIQSALHAKGYRMPGGTEIPLDDAWHLDLDNSRTLRCLALWESASWSLRNSELSDGGLKFLLDVQRRLGDRSY</sequence>
<dbReference type="RefSeq" id="WP_306962680.1">
    <property type="nucleotide sequence ID" value="NZ_JAUSRG010000010.1"/>
</dbReference>
<evidence type="ECO:0000259" key="1">
    <source>
        <dbReference type="Pfam" id="PF07929"/>
    </source>
</evidence>
<dbReference type="InterPro" id="IPR024047">
    <property type="entry name" value="MM3350-like_sf"/>
</dbReference>
<proteinExistence type="predicted"/>
<dbReference type="InterPro" id="IPR012912">
    <property type="entry name" value="Plasmid_pRiA4b_Orf3-like"/>
</dbReference>
<dbReference type="Pfam" id="PF07929">
    <property type="entry name" value="PRiA4_ORF3"/>
    <property type="match status" value="1"/>
</dbReference>
<dbReference type="Proteomes" id="UP001242995">
    <property type="component" value="Unassembled WGS sequence"/>
</dbReference>
<dbReference type="EMBL" id="JAUSRG010000010">
    <property type="protein sequence ID" value="MDP9906278.1"/>
    <property type="molecule type" value="Genomic_DNA"/>
</dbReference>
<evidence type="ECO:0000313" key="3">
    <source>
        <dbReference type="EMBL" id="MDQ0182164.1"/>
    </source>
</evidence>
<dbReference type="PANTHER" id="PTHR41878:SF1">
    <property type="entry name" value="TNPR PROTEIN"/>
    <property type="match status" value="1"/>
</dbReference>
<dbReference type="EMBL" id="JAUSTF010000010">
    <property type="protein sequence ID" value="MDQ0182164.1"/>
    <property type="molecule type" value="Genomic_DNA"/>
</dbReference>
<protein>
    <recommendedName>
        <fullName evidence="1">Plasmid pRiA4b Orf3-like domain-containing protein</fullName>
    </recommendedName>
</protein>
<evidence type="ECO:0000313" key="2">
    <source>
        <dbReference type="EMBL" id="MDP9906278.1"/>
    </source>
</evidence>
<dbReference type="Proteomes" id="UP001230951">
    <property type="component" value="Unassembled WGS sequence"/>
</dbReference>
<name>A0AAW8DEU1_9MICC</name>
<comment type="caution">
    <text evidence="2">The sequence shown here is derived from an EMBL/GenBank/DDBJ whole genome shotgun (WGS) entry which is preliminary data.</text>
</comment>
<keyword evidence="4" id="KW-1185">Reference proteome</keyword>
<reference evidence="2 4" key="1">
    <citation type="submission" date="2023-07" db="EMBL/GenBank/DDBJ databases">
        <title>Sorghum-associated microbial communities from plants grown in Nebraska, USA.</title>
        <authorList>
            <person name="Schachtman D."/>
        </authorList>
    </citation>
    <scope>NUCLEOTIDE SEQUENCE</scope>
    <source>
        <strain evidence="2">DS1006</strain>
        <strain evidence="3 4">DS1016</strain>
    </source>
</reference>
<feature type="domain" description="Plasmid pRiA4b Orf3-like" evidence="1">
    <location>
        <begin position="9"/>
        <end position="189"/>
    </location>
</feature>
<accession>A0AAW8DEU1</accession>
<dbReference type="AlphaFoldDB" id="A0AAW8DEU1"/>
<gene>
    <name evidence="2" type="ORF">J2S90_003257</name>
    <name evidence="3" type="ORF">J2S93_003611</name>
</gene>
<evidence type="ECO:0000313" key="5">
    <source>
        <dbReference type="Proteomes" id="UP001242995"/>
    </source>
</evidence>
<organism evidence="2 5">
    <name type="scientific">Arthrobacter bambusae</name>
    <dbReference type="NCBI Taxonomy" id="1338426"/>
    <lineage>
        <taxon>Bacteria</taxon>
        <taxon>Bacillati</taxon>
        <taxon>Actinomycetota</taxon>
        <taxon>Actinomycetes</taxon>
        <taxon>Micrococcales</taxon>
        <taxon>Micrococcaceae</taxon>
        <taxon>Arthrobacter</taxon>
    </lineage>
</organism>
<dbReference type="PANTHER" id="PTHR41878">
    <property type="entry name" value="LEXA REPRESSOR-RELATED"/>
    <property type="match status" value="1"/>
</dbReference>
<evidence type="ECO:0000313" key="4">
    <source>
        <dbReference type="Proteomes" id="UP001230951"/>
    </source>
</evidence>
<dbReference type="SUPFAM" id="SSF159941">
    <property type="entry name" value="MM3350-like"/>
    <property type="match status" value="1"/>
</dbReference>
<dbReference type="Gene3D" id="3.10.290.30">
    <property type="entry name" value="MM3350-like"/>
    <property type="match status" value="1"/>
</dbReference>